<proteinExistence type="predicted"/>
<accession>A0A8J5M3G7</accession>
<keyword evidence="2" id="KW-1185">Reference proteome</keyword>
<dbReference type="AlphaFoldDB" id="A0A8J5M3G7"/>
<reference evidence="1" key="1">
    <citation type="submission" date="2021-01" db="EMBL/GenBank/DDBJ databases">
        <title>Phytophthora aleatoria, a newly-described species from Pinus radiata is distinct from Phytophthora cactorum isolates based on comparative genomics.</title>
        <authorList>
            <person name="Mcdougal R."/>
            <person name="Panda P."/>
            <person name="Williams N."/>
            <person name="Studholme D.J."/>
        </authorList>
    </citation>
    <scope>NUCLEOTIDE SEQUENCE</scope>
    <source>
        <strain evidence="1">NZFS 4037</strain>
    </source>
</reference>
<organism evidence="1 2">
    <name type="scientific">Phytophthora aleatoria</name>
    <dbReference type="NCBI Taxonomy" id="2496075"/>
    <lineage>
        <taxon>Eukaryota</taxon>
        <taxon>Sar</taxon>
        <taxon>Stramenopiles</taxon>
        <taxon>Oomycota</taxon>
        <taxon>Peronosporomycetes</taxon>
        <taxon>Peronosporales</taxon>
        <taxon>Peronosporaceae</taxon>
        <taxon>Phytophthora</taxon>
    </lineage>
</organism>
<evidence type="ECO:0000313" key="2">
    <source>
        <dbReference type="Proteomes" id="UP000709295"/>
    </source>
</evidence>
<gene>
    <name evidence="1" type="ORF">JG688_00014151</name>
</gene>
<protein>
    <submittedName>
        <fullName evidence="1">Uncharacterized protein</fullName>
    </submittedName>
</protein>
<name>A0A8J5M3G7_9STRA</name>
<comment type="caution">
    <text evidence="1">The sequence shown here is derived from an EMBL/GenBank/DDBJ whole genome shotgun (WGS) entry which is preliminary data.</text>
</comment>
<dbReference type="Proteomes" id="UP000709295">
    <property type="component" value="Unassembled WGS sequence"/>
</dbReference>
<dbReference type="EMBL" id="JAENGY010001300">
    <property type="protein sequence ID" value="KAG6950450.1"/>
    <property type="molecule type" value="Genomic_DNA"/>
</dbReference>
<sequence>MYFEGCDTTSGFFMPACAAHIRACLDEEKVRYVFLPGNIDTNRMVCLVIALYAKKIHVYERMKSNKITKMMVGLANGQGRRLGRIATAAESLCDDTSSRVPPVRLQRTWHLRASRGYAGRCYSQC</sequence>
<evidence type="ECO:0000313" key="1">
    <source>
        <dbReference type="EMBL" id="KAG6950450.1"/>
    </source>
</evidence>